<dbReference type="InterPro" id="IPR036779">
    <property type="entry name" value="LysM_dom_sf"/>
</dbReference>
<dbReference type="InterPro" id="IPR057840">
    <property type="entry name" value="FimV_N"/>
</dbReference>
<accession>A0A1Y6BKD0</accession>
<dbReference type="Gene3D" id="3.10.350.10">
    <property type="entry name" value="LysM domain"/>
    <property type="match status" value="1"/>
</dbReference>
<feature type="region of interest" description="Disordered" evidence="1">
    <location>
        <begin position="156"/>
        <end position="176"/>
    </location>
</feature>
<dbReference type="InterPro" id="IPR038440">
    <property type="entry name" value="FimV_C_sf"/>
</dbReference>
<evidence type="ECO:0000259" key="3">
    <source>
        <dbReference type="Pfam" id="PF25800"/>
    </source>
</evidence>
<sequence length="758" mass="79995">MIVKLRPSFEGWFVSAPRRLARQGMNRMDSVIRMTAIAALLSSLGVAVQAHAGLGPIKVLSSDGEPFEAEIPLVDEAVGNNASIGLADRNHYPLISPYTPSVGKLQFSLVRQADGMLSKVRVAGPANFDEPTLHFAVEISWPAGRLVREFDVDYHRDGPRHPKRSPMPDDEGKKAAVTADHHARLTPLGLGELKVQSFIGEPLLAEVEVLGRPPAEHKQLSAVVLPSGAVGAQQVQLLASIGYEFVKSASGKTVLRLFSSQIVQEPMLSLRLEVGVGTIKLARNYSLLFDPPETARQIGRASHEESADVGHHAAKTKVYRVGRGDTLGAIAQRTEGADSVEQVIRRLHAANPQAFIAGDVDRLKAGAQLAYPANWRIAEAAPAGKKVAVREHSAAPAQLAAPVSATATVAAPPVAAAVSAAGDKVVPPSQEARREGELKRRLQQQDQLLAVAEQRLQALQQRLNALQQEAAHPVPVKAPTTKAEPVKNAAGPEPGAMESLGRALGDNSPYLYTAAAAAGVMLLGGGWWWLRRRRNRQANSANGLVTALSVGANPSLLTMGPLTTLMAGGKQGGGIDLSPVDLVAEAEVYLAYGRTDQALALLREGLTREPMRQDVRFKLLEALSSLPDKQPFILEATAAKGVFGKDSTLWQRVCELGRVTLPGNPLFDMEPLASVAGAGVPAAASIPAAGAVARVAAPEAVAGDGAAVPTQSSLAAEAPLAAEVSQSASDKQELARLYMEMGDTEAAKALLKESEDSA</sequence>
<gene>
    <name evidence="4" type="ORF">SAMN02745746_01637</name>
</gene>
<keyword evidence="2" id="KW-1133">Transmembrane helix</keyword>
<evidence type="ECO:0000313" key="4">
    <source>
        <dbReference type="EMBL" id="SMF16169.1"/>
    </source>
</evidence>
<dbReference type="NCBIfam" id="TIGR01167">
    <property type="entry name" value="LPXTG_anchor"/>
    <property type="match status" value="1"/>
</dbReference>
<evidence type="ECO:0000256" key="1">
    <source>
        <dbReference type="SAM" id="MobiDB-lite"/>
    </source>
</evidence>
<dbReference type="Gene3D" id="1.20.58.2200">
    <property type="match status" value="1"/>
</dbReference>
<dbReference type="STRING" id="1123014.SAMN02745746_01637"/>
<protein>
    <submittedName>
        <fullName evidence="4">Pilus assembly protein FimV</fullName>
    </submittedName>
</protein>
<organism evidence="4 5">
    <name type="scientific">Pseudogulbenkiania subflava DSM 22618</name>
    <dbReference type="NCBI Taxonomy" id="1123014"/>
    <lineage>
        <taxon>Bacteria</taxon>
        <taxon>Pseudomonadati</taxon>
        <taxon>Pseudomonadota</taxon>
        <taxon>Betaproteobacteria</taxon>
        <taxon>Neisseriales</taxon>
        <taxon>Chromobacteriaceae</taxon>
        <taxon>Pseudogulbenkiania</taxon>
    </lineage>
</organism>
<proteinExistence type="predicted"/>
<dbReference type="CDD" id="cd00118">
    <property type="entry name" value="LysM"/>
    <property type="match status" value="1"/>
</dbReference>
<keyword evidence="5" id="KW-1185">Reference proteome</keyword>
<dbReference type="EMBL" id="FXAG01000007">
    <property type="protein sequence ID" value="SMF16169.1"/>
    <property type="molecule type" value="Genomic_DNA"/>
</dbReference>
<name>A0A1Y6BKD0_9NEIS</name>
<feature type="domain" description="FimV N-terminal" evidence="3">
    <location>
        <begin position="52"/>
        <end position="152"/>
    </location>
</feature>
<feature type="domain" description="FimV N-terminal" evidence="3">
    <location>
        <begin position="188"/>
        <end position="292"/>
    </location>
</feature>
<feature type="region of interest" description="Disordered" evidence="1">
    <location>
        <begin position="473"/>
        <end position="492"/>
    </location>
</feature>
<evidence type="ECO:0000256" key="2">
    <source>
        <dbReference type="SAM" id="Phobius"/>
    </source>
</evidence>
<reference evidence="5" key="1">
    <citation type="submission" date="2017-04" db="EMBL/GenBank/DDBJ databases">
        <authorList>
            <person name="Varghese N."/>
            <person name="Submissions S."/>
        </authorList>
    </citation>
    <scope>NUCLEOTIDE SEQUENCE [LARGE SCALE GENOMIC DNA]</scope>
    <source>
        <strain evidence="5">DSM 22618</strain>
    </source>
</reference>
<dbReference type="Proteomes" id="UP000192920">
    <property type="component" value="Unassembled WGS sequence"/>
</dbReference>
<feature type="transmembrane region" description="Helical" evidence="2">
    <location>
        <begin position="510"/>
        <end position="530"/>
    </location>
</feature>
<dbReference type="AlphaFoldDB" id="A0A1Y6BKD0"/>
<feature type="region of interest" description="Disordered" evidence="1">
    <location>
        <begin position="419"/>
        <end position="439"/>
    </location>
</feature>
<dbReference type="InterPro" id="IPR018392">
    <property type="entry name" value="LysM"/>
</dbReference>
<dbReference type="Pfam" id="PF25800">
    <property type="entry name" value="FimV_N"/>
    <property type="match status" value="2"/>
</dbReference>
<keyword evidence="2" id="KW-0812">Transmembrane</keyword>
<dbReference type="RefSeq" id="WP_234985924.1">
    <property type="nucleotide sequence ID" value="NZ_FXAG01000007.1"/>
</dbReference>
<evidence type="ECO:0000313" key="5">
    <source>
        <dbReference type="Proteomes" id="UP000192920"/>
    </source>
</evidence>
<keyword evidence="2" id="KW-0472">Membrane</keyword>